<dbReference type="VEuPathDB" id="VectorBase:ISCW009954"/>
<evidence type="ECO:0000256" key="2">
    <source>
        <dbReference type="ARBA" id="ARBA00022900"/>
    </source>
</evidence>
<dbReference type="GO" id="GO:0004867">
    <property type="term" value="F:serine-type endopeptidase inhibitor activity"/>
    <property type="evidence" value="ECO:0000318"/>
    <property type="project" value="GO_Central"/>
</dbReference>
<feature type="region of interest" description="Disordered" evidence="4">
    <location>
        <begin position="85"/>
        <end position="105"/>
    </location>
</feature>
<feature type="compositionally biased region" description="Pro residues" evidence="4">
    <location>
        <begin position="89"/>
        <end position="99"/>
    </location>
</feature>
<keyword evidence="3" id="KW-1015">Disulfide bond</keyword>
<evidence type="ECO:0000313" key="7">
    <source>
        <dbReference type="EnsemblMetazoa" id="ISCW009954-PA"/>
    </source>
</evidence>
<dbReference type="PROSITE" id="PS50279">
    <property type="entry name" value="BPTI_KUNITZ_2"/>
    <property type="match status" value="2"/>
</dbReference>
<feature type="region of interest" description="Disordered" evidence="4">
    <location>
        <begin position="1"/>
        <end position="26"/>
    </location>
</feature>
<feature type="domain" description="BPTI/Kunitz inhibitor" evidence="5">
    <location>
        <begin position="116"/>
        <end position="171"/>
    </location>
</feature>
<dbReference type="PaxDb" id="6945-B7Q3H2"/>
<sequence>PTPTSTQAPDPKELTTEYVPDAPGVPEVCTLEPDEGVCDSGMRRRDEFRYFFNPETEECEFFSYSGCNGNGNNFKTEDQCKERCRAPTAPTPTSTPNPTEPTTEYVPDAPRLPALCMLEPEQGFCDSGASGSEVFRYFFDPKTKECKFFSYSGCNGNGNNFETAEQCKERCQDLIALQETDTDNVLPQGYTTFATDPTFRTAVIVQATQTAQTHTVPTTIDYIFVELLPRSKTQASLYVLKVYNLPNEPLPAIDRLYEPSFKVPKATNSLSAEARKHTKELFLTQDNPAVDANLLPLLDARSRLVARREKDKTNRKLKIRIAKLTTEAEPCAHELS</sequence>
<dbReference type="EMBL" id="DS849578">
    <property type="protein sequence ID" value="EEC13394.1"/>
    <property type="molecule type" value="Genomic_DNA"/>
</dbReference>
<dbReference type="SMART" id="SM00131">
    <property type="entry name" value="KU"/>
    <property type="match status" value="2"/>
</dbReference>
<evidence type="ECO:0000256" key="4">
    <source>
        <dbReference type="SAM" id="MobiDB-lite"/>
    </source>
</evidence>
<dbReference type="PRINTS" id="PR00759">
    <property type="entry name" value="BASICPTASE"/>
</dbReference>
<keyword evidence="2" id="KW-0722">Serine protease inhibitor</keyword>
<dbReference type="Pfam" id="PF00014">
    <property type="entry name" value="Kunitz_BPTI"/>
    <property type="match status" value="2"/>
</dbReference>
<evidence type="ECO:0000313" key="8">
    <source>
        <dbReference type="Proteomes" id="UP000001555"/>
    </source>
</evidence>
<dbReference type="CDD" id="cd00109">
    <property type="entry name" value="Kunitz-type"/>
    <property type="match status" value="2"/>
</dbReference>
<dbReference type="VEuPathDB" id="VectorBase:ISCI009954"/>
<organism>
    <name type="scientific">Ixodes scapularis</name>
    <name type="common">Black-legged tick</name>
    <name type="synonym">Deer tick</name>
    <dbReference type="NCBI Taxonomy" id="6945"/>
    <lineage>
        <taxon>Eukaryota</taxon>
        <taxon>Metazoa</taxon>
        <taxon>Ecdysozoa</taxon>
        <taxon>Arthropoda</taxon>
        <taxon>Chelicerata</taxon>
        <taxon>Arachnida</taxon>
        <taxon>Acari</taxon>
        <taxon>Parasitiformes</taxon>
        <taxon>Ixodida</taxon>
        <taxon>Ixodoidea</taxon>
        <taxon>Ixodidae</taxon>
        <taxon>Ixodinae</taxon>
        <taxon>Ixodes</taxon>
    </lineage>
</organism>
<dbReference type="GO" id="GO:0005615">
    <property type="term" value="C:extracellular space"/>
    <property type="evidence" value="ECO:0000318"/>
    <property type="project" value="GO_Central"/>
</dbReference>
<feature type="non-terminal residue" evidence="6">
    <location>
        <position position="1"/>
    </location>
</feature>
<dbReference type="HOGENOM" id="CLU_827885_0_0_1"/>
<accession>B7Q3H2</accession>
<reference evidence="6 8" key="1">
    <citation type="submission" date="2008-03" db="EMBL/GenBank/DDBJ databases">
        <title>Annotation of Ixodes scapularis.</title>
        <authorList>
            <consortium name="Ixodes scapularis Genome Project Consortium"/>
            <person name="Caler E."/>
            <person name="Hannick L.I."/>
            <person name="Bidwell S."/>
            <person name="Joardar V."/>
            <person name="Thiagarajan M."/>
            <person name="Amedeo P."/>
            <person name="Galinsky K.J."/>
            <person name="Schobel S."/>
            <person name="Inman J."/>
            <person name="Hostetler J."/>
            <person name="Miller J."/>
            <person name="Hammond M."/>
            <person name="Megy K."/>
            <person name="Lawson D."/>
            <person name="Kodira C."/>
            <person name="Sutton G."/>
            <person name="Meyer J."/>
            <person name="Hill C.A."/>
            <person name="Birren B."/>
            <person name="Nene V."/>
            <person name="Collins F."/>
            <person name="Alarcon-Chaidez F."/>
            <person name="Wikel S."/>
            <person name="Strausberg R."/>
        </authorList>
    </citation>
    <scope>NUCLEOTIDE SEQUENCE [LARGE SCALE GENOMIC DNA]</scope>
    <source>
        <strain evidence="8">Wikel</strain>
        <strain evidence="6">Wikel colony</strain>
    </source>
</reference>
<dbReference type="Proteomes" id="UP000001555">
    <property type="component" value="Unassembled WGS sequence"/>
</dbReference>
<dbReference type="PANTHER" id="PTHR10083">
    <property type="entry name" value="KUNITZ-TYPE PROTEASE INHIBITOR-RELATED"/>
    <property type="match status" value="1"/>
</dbReference>
<dbReference type="SUPFAM" id="SSF57362">
    <property type="entry name" value="BPTI-like"/>
    <property type="match status" value="2"/>
</dbReference>
<dbReference type="OrthoDB" id="4473401at2759"/>
<dbReference type="EnsemblMetazoa" id="ISCW009954-RA">
    <property type="protein sequence ID" value="ISCW009954-PA"/>
    <property type="gene ID" value="ISCW009954"/>
</dbReference>
<dbReference type="InterPro" id="IPR020901">
    <property type="entry name" value="Prtase_inh_Kunz-CS"/>
</dbReference>
<evidence type="ECO:0000259" key="5">
    <source>
        <dbReference type="PROSITE" id="PS50279"/>
    </source>
</evidence>
<feature type="domain" description="BPTI/Kunitz inhibitor" evidence="5">
    <location>
        <begin position="29"/>
        <end position="84"/>
    </location>
</feature>
<reference evidence="7" key="2">
    <citation type="submission" date="2020-05" db="UniProtKB">
        <authorList>
            <consortium name="EnsemblMetazoa"/>
        </authorList>
    </citation>
    <scope>IDENTIFICATION</scope>
    <source>
        <strain evidence="7">wikel</strain>
    </source>
</reference>
<evidence type="ECO:0000313" key="6">
    <source>
        <dbReference type="EMBL" id="EEC13394.1"/>
    </source>
</evidence>
<gene>
    <name evidence="6" type="ORF">IscW_ISCW009954</name>
</gene>
<keyword evidence="8" id="KW-1185">Reference proteome</keyword>
<dbReference type="FunFam" id="4.10.410.10:FF:000081">
    <property type="entry name" value="Serine proteinase inhibitor, putative"/>
    <property type="match status" value="2"/>
</dbReference>
<dbReference type="Gene3D" id="4.10.410.10">
    <property type="entry name" value="Pancreatic trypsin inhibitor Kunitz domain"/>
    <property type="match status" value="2"/>
</dbReference>
<dbReference type="PANTHER" id="PTHR10083:SF374">
    <property type="entry name" value="BPTI_KUNITZ INHIBITOR DOMAIN-CONTAINING PROTEIN"/>
    <property type="match status" value="1"/>
</dbReference>
<evidence type="ECO:0000256" key="3">
    <source>
        <dbReference type="ARBA" id="ARBA00023157"/>
    </source>
</evidence>
<dbReference type="InterPro" id="IPR002223">
    <property type="entry name" value="Kunitz_BPTI"/>
</dbReference>
<dbReference type="AlphaFoldDB" id="B7Q3H2"/>
<evidence type="ECO:0000256" key="1">
    <source>
        <dbReference type="ARBA" id="ARBA00022690"/>
    </source>
</evidence>
<dbReference type="InterPro" id="IPR036880">
    <property type="entry name" value="Kunitz_BPTI_sf"/>
</dbReference>
<dbReference type="PROSITE" id="PS00280">
    <property type="entry name" value="BPTI_KUNITZ_1"/>
    <property type="match status" value="2"/>
</dbReference>
<protein>
    <submittedName>
        <fullName evidence="6 7">Serine proteinase inhibitor, putative</fullName>
    </submittedName>
</protein>
<proteinExistence type="predicted"/>
<dbReference type="STRING" id="6945.B7Q3H2"/>
<dbReference type="EMBL" id="ABJB010839816">
    <property type="status" value="NOT_ANNOTATED_CDS"/>
    <property type="molecule type" value="Genomic_DNA"/>
</dbReference>
<dbReference type="InterPro" id="IPR050098">
    <property type="entry name" value="TFPI/VKTCI-like"/>
</dbReference>
<dbReference type="VEuPathDB" id="VectorBase:ISCP_013528"/>
<name>B7Q3H2_IXOSC</name>
<keyword evidence="1" id="KW-0646">Protease inhibitor</keyword>